<accession>A0ABW5P2W3</accession>
<feature type="region of interest" description="Disordered" evidence="1">
    <location>
        <begin position="125"/>
        <end position="168"/>
    </location>
</feature>
<keyword evidence="2" id="KW-0732">Signal</keyword>
<dbReference type="RefSeq" id="WP_386844873.1">
    <property type="nucleotide sequence ID" value="NZ_JBHUMK010000037.1"/>
</dbReference>
<evidence type="ECO:0000256" key="2">
    <source>
        <dbReference type="SAM" id="SignalP"/>
    </source>
</evidence>
<reference evidence="4" key="1">
    <citation type="journal article" date="2019" name="Int. J. Syst. Evol. Microbiol.">
        <title>The Global Catalogue of Microorganisms (GCM) 10K type strain sequencing project: providing services to taxonomists for standard genome sequencing and annotation.</title>
        <authorList>
            <consortium name="The Broad Institute Genomics Platform"/>
            <consortium name="The Broad Institute Genome Sequencing Center for Infectious Disease"/>
            <person name="Wu L."/>
            <person name="Ma J."/>
        </authorList>
    </citation>
    <scope>NUCLEOTIDE SEQUENCE [LARGE SCALE GENOMIC DNA]</scope>
    <source>
        <strain evidence="4">KCTC 33842</strain>
    </source>
</reference>
<feature type="chain" id="PRO_5045458762" description="FlgD Ig-like domain-containing protein" evidence="2">
    <location>
        <begin position="24"/>
        <end position="288"/>
    </location>
</feature>
<dbReference type="InterPro" id="IPR017868">
    <property type="entry name" value="Filamin/ABP280_repeat-like"/>
</dbReference>
<evidence type="ECO:0000313" key="4">
    <source>
        <dbReference type="Proteomes" id="UP001597475"/>
    </source>
</evidence>
<protein>
    <recommendedName>
        <fullName evidence="5">FlgD Ig-like domain-containing protein</fullName>
    </recommendedName>
</protein>
<dbReference type="Proteomes" id="UP001597475">
    <property type="component" value="Unassembled WGS sequence"/>
</dbReference>
<feature type="compositionally biased region" description="Pro residues" evidence="1">
    <location>
        <begin position="141"/>
        <end position="151"/>
    </location>
</feature>
<feature type="compositionally biased region" description="Low complexity" evidence="1">
    <location>
        <begin position="131"/>
        <end position="140"/>
    </location>
</feature>
<dbReference type="Gene3D" id="2.60.40.4070">
    <property type="match status" value="1"/>
</dbReference>
<sequence length="288" mass="29486">MQKISVSRAGLLTAALLCSLGAAQTSSPSAIPSLPPGAVAPVTTTPAPVAAYPSGFTRAQLDAVLPLLSGLKTLQNSELDGTRGRVRVSGLSAVDRLALMGRLREAGLPAGVVEYVTSAGTATGVPAAGSTTGTVTQTPTPADPNPTPRPGVPGTSTLPRKAQSLAQPHAANLSGPVTLRAGESTLWSFLLKNTGTARISLGHGACDVRFEVLNAAGEIVRPDPKNTLCTMQLITTEVAPGETSEVQKIRWDGKDASGQPVRPGSYTIRAAFDGPAHVDAAEFKVTVR</sequence>
<evidence type="ECO:0000313" key="3">
    <source>
        <dbReference type="EMBL" id="MFD2609473.1"/>
    </source>
</evidence>
<dbReference type="EMBL" id="JBHUMK010000037">
    <property type="protein sequence ID" value="MFD2609473.1"/>
    <property type="molecule type" value="Genomic_DNA"/>
</dbReference>
<comment type="caution">
    <text evidence="3">The sequence shown here is derived from an EMBL/GenBank/DDBJ whole genome shotgun (WGS) entry which is preliminary data.</text>
</comment>
<name>A0ABW5P2W3_9DEIO</name>
<proteinExistence type="predicted"/>
<evidence type="ECO:0000256" key="1">
    <source>
        <dbReference type="SAM" id="MobiDB-lite"/>
    </source>
</evidence>
<evidence type="ECO:0008006" key="5">
    <source>
        <dbReference type="Google" id="ProtNLM"/>
    </source>
</evidence>
<dbReference type="PROSITE" id="PS50194">
    <property type="entry name" value="FILAMIN_REPEAT"/>
    <property type="match status" value="1"/>
</dbReference>
<feature type="signal peptide" evidence="2">
    <location>
        <begin position="1"/>
        <end position="23"/>
    </location>
</feature>
<organism evidence="3 4">
    <name type="scientific">Deinococcus taklimakanensis</name>
    <dbReference type="NCBI Taxonomy" id="536443"/>
    <lineage>
        <taxon>Bacteria</taxon>
        <taxon>Thermotogati</taxon>
        <taxon>Deinococcota</taxon>
        <taxon>Deinococci</taxon>
        <taxon>Deinococcales</taxon>
        <taxon>Deinococcaceae</taxon>
        <taxon>Deinococcus</taxon>
    </lineage>
</organism>
<gene>
    <name evidence="3" type="ORF">ACFSR9_08495</name>
</gene>
<keyword evidence="4" id="KW-1185">Reference proteome</keyword>